<keyword evidence="5 8" id="KW-1133">Transmembrane helix</keyword>
<dbReference type="Proteomes" id="UP000085678">
    <property type="component" value="Unplaced"/>
</dbReference>
<dbReference type="PROSITE" id="PS01186">
    <property type="entry name" value="EGF_2"/>
    <property type="match status" value="1"/>
</dbReference>
<evidence type="ECO:0000256" key="7">
    <source>
        <dbReference type="PROSITE-ProRule" id="PRU00076"/>
    </source>
</evidence>
<feature type="transmembrane region" description="Helical" evidence="8">
    <location>
        <begin position="628"/>
        <end position="645"/>
    </location>
</feature>
<dbReference type="InterPro" id="IPR021910">
    <property type="entry name" value="NGX6/PGAP6/MYMK"/>
</dbReference>
<dbReference type="Pfam" id="PF12036">
    <property type="entry name" value="DUF3522"/>
    <property type="match status" value="1"/>
</dbReference>
<keyword evidence="6 8" id="KW-0472">Membrane</keyword>
<keyword evidence="10" id="KW-1185">Reference proteome</keyword>
<evidence type="ECO:0000259" key="9">
    <source>
        <dbReference type="PROSITE" id="PS50026"/>
    </source>
</evidence>
<organism evidence="10 11">
    <name type="scientific">Lingula anatina</name>
    <name type="common">Brachiopod</name>
    <name type="synonym">Lingula unguis</name>
    <dbReference type="NCBI Taxonomy" id="7574"/>
    <lineage>
        <taxon>Eukaryota</taxon>
        <taxon>Metazoa</taxon>
        <taxon>Spiralia</taxon>
        <taxon>Lophotrochozoa</taxon>
        <taxon>Brachiopoda</taxon>
        <taxon>Linguliformea</taxon>
        <taxon>Lingulata</taxon>
        <taxon>Lingulida</taxon>
        <taxon>Linguloidea</taxon>
        <taxon>Lingulidae</taxon>
        <taxon>Lingula</taxon>
    </lineage>
</organism>
<evidence type="ECO:0000256" key="8">
    <source>
        <dbReference type="SAM" id="Phobius"/>
    </source>
</evidence>
<comment type="subcellular location">
    <subcellularLocation>
        <location evidence="1">Cell membrane</location>
        <topology evidence="1">Multi-pass membrane protein</topology>
    </subcellularLocation>
</comment>
<dbReference type="KEGG" id="lak:106174890"/>
<feature type="transmembrane region" description="Helical" evidence="8">
    <location>
        <begin position="674"/>
        <end position="693"/>
    </location>
</feature>
<dbReference type="GO" id="GO:0005886">
    <property type="term" value="C:plasma membrane"/>
    <property type="evidence" value="ECO:0007669"/>
    <property type="project" value="UniProtKB-SubCell"/>
</dbReference>
<dbReference type="RefSeq" id="XP_013412108.1">
    <property type="nucleotide sequence ID" value="XM_013556654.1"/>
</dbReference>
<evidence type="ECO:0000313" key="10">
    <source>
        <dbReference type="Proteomes" id="UP000085678"/>
    </source>
</evidence>
<feature type="transmembrane region" description="Helical" evidence="8">
    <location>
        <begin position="708"/>
        <end position="729"/>
    </location>
</feature>
<feature type="disulfide bond" evidence="7">
    <location>
        <begin position="541"/>
        <end position="550"/>
    </location>
</feature>
<dbReference type="PANTHER" id="PTHR14319:SF3">
    <property type="entry name" value="TRANSMEMBRANE PROTEIN-LIKE PROTEIN"/>
    <property type="match status" value="1"/>
</dbReference>
<dbReference type="InterPro" id="IPR000742">
    <property type="entry name" value="EGF"/>
</dbReference>
<sequence>MDADVVPIIFIWVLQNVARTSGYTFVDTTWTTGLEVSEYESYKNMRLFKFEVPDDTVRAVFSMKAIVKGNDRCPNRKISVNIQEGGYPLHNTSSDIFPDKFYLNRSMSISLPGISTDAHSTSTELYLSVPKPGSYFAGAFISEDKDGKSDGITQKEFKEVCHYFITITMLSYTKQGTQQMATSQNNAVQLGPHGGGMYRMFMPNDVWRYVISINKCVVHTNLSQCPVVLYTRSASFPVLRGRDKDTHLMNCTDAGIPCRSTVHSPLAGTWLYLYINNTYNATVDLILSVLPDECLSINSAPQRRSQLQSPISSDSQVTVTVFPMNEDSQTNRTAANTTETQVLYNVTNQEGKCAIGTLGRFQGPGDFRAQFWPHVEDVALASTVVIPVGSKVVWSYEILPQSDAGGTLHISVHINSSSMPIKPYNTSVKVCIMRGRLPLDDTGVTCPDTNMLSPNTSDGDSSESEDLYIPYPESGRWYMGLQALCYEFDALSNQTKPVLCTNYTLLDLHVSLSPCVDGECGKYGECRAYSSGMNIYSTCVCFTGYHGYGCTDTSQALPESVQLLQTMLLTLSNLFFIPGIVLAIYRRFYVEAFVYAFNMFFSTFYHACDRNRLYTWCLMKYDTLSFCDFYGSIMSFWVTIIIMARLPDEAKWFLHMLGALGISIGVEYDRYSLPAFIVPFAIAAVVTFGSWMYQCRKRRSCYPSKKRWLCYLLPGILLAGIGLCVFAFAETDENYAYTHSVWHFTIASSVFFLLPPRRRKSGMEYASFDNTTSSLDVTTVPTSSHLVMVPSDGIVQSQPDTNSII</sequence>
<dbReference type="InParanoid" id="A0A1S3JP23"/>
<dbReference type="FunCoup" id="A0A1S3JP23">
    <property type="interactions" value="246"/>
</dbReference>
<evidence type="ECO:0000256" key="6">
    <source>
        <dbReference type="ARBA" id="ARBA00023136"/>
    </source>
</evidence>
<feature type="transmembrane region" description="Helical" evidence="8">
    <location>
        <begin position="563"/>
        <end position="585"/>
    </location>
</feature>
<accession>A0A1S3JP23</accession>
<comment type="similarity">
    <text evidence="2">Belongs to the TMEM8 family.</text>
</comment>
<dbReference type="PANTHER" id="PTHR14319">
    <property type="entry name" value="FIVE-SPAN TRANSMEMBRANE PROTEIN M83"/>
    <property type="match status" value="1"/>
</dbReference>
<proteinExistence type="inferred from homology"/>
<evidence type="ECO:0000256" key="3">
    <source>
        <dbReference type="ARBA" id="ARBA00022475"/>
    </source>
</evidence>
<comment type="caution">
    <text evidence="7">Lacks conserved residue(s) required for the propagation of feature annotation.</text>
</comment>
<dbReference type="OMA" id="HYFITIT"/>
<protein>
    <submittedName>
        <fullName evidence="11">Post-GPI attachment to proteins factor 6 isoform X1</fullName>
    </submittedName>
</protein>
<evidence type="ECO:0000256" key="4">
    <source>
        <dbReference type="ARBA" id="ARBA00022692"/>
    </source>
</evidence>
<dbReference type="PROSITE" id="PS50026">
    <property type="entry name" value="EGF_3"/>
    <property type="match status" value="1"/>
</dbReference>
<dbReference type="GeneID" id="106174890"/>
<gene>
    <name evidence="11" type="primary">LOC106174890</name>
</gene>
<feature type="transmembrane region" description="Helical" evidence="8">
    <location>
        <begin position="735"/>
        <end position="754"/>
    </location>
</feature>
<name>A0A1S3JP23_LINAN</name>
<evidence type="ECO:0000256" key="2">
    <source>
        <dbReference type="ARBA" id="ARBA00005542"/>
    </source>
</evidence>
<dbReference type="AlphaFoldDB" id="A0A1S3JP23"/>
<evidence type="ECO:0000256" key="5">
    <source>
        <dbReference type="ARBA" id="ARBA00022989"/>
    </source>
</evidence>
<feature type="domain" description="EGF-like" evidence="9">
    <location>
        <begin position="511"/>
        <end position="551"/>
    </location>
</feature>
<evidence type="ECO:0000256" key="1">
    <source>
        <dbReference type="ARBA" id="ARBA00004651"/>
    </source>
</evidence>
<keyword evidence="3" id="KW-1003">Cell membrane</keyword>
<keyword evidence="7" id="KW-0245">EGF-like domain</keyword>
<keyword evidence="4 8" id="KW-0812">Transmembrane</keyword>
<dbReference type="PROSITE" id="PS00022">
    <property type="entry name" value="EGF_1"/>
    <property type="match status" value="1"/>
</dbReference>
<evidence type="ECO:0000313" key="11">
    <source>
        <dbReference type="RefSeq" id="XP_013412108.1"/>
    </source>
</evidence>
<reference evidence="11" key="1">
    <citation type="submission" date="2025-08" db="UniProtKB">
        <authorList>
            <consortium name="RefSeq"/>
        </authorList>
    </citation>
    <scope>IDENTIFICATION</scope>
    <source>
        <tissue evidence="11">Gonads</tissue>
    </source>
</reference>
<dbReference type="OrthoDB" id="69646at2759"/>
<dbReference type="STRING" id="7574.A0A1S3JP23"/>
<keyword evidence="7" id="KW-1015">Disulfide bond</keyword>